<evidence type="ECO:0000256" key="7">
    <source>
        <dbReference type="ARBA" id="ARBA00062683"/>
    </source>
</evidence>
<dbReference type="Proteomes" id="UP000053676">
    <property type="component" value="Unassembled WGS sequence"/>
</dbReference>
<gene>
    <name evidence="9" type="ORF">NECAME_11918</name>
</gene>
<dbReference type="SUPFAM" id="SSF47973">
    <property type="entry name" value="Ribosomal protein S7"/>
    <property type="match status" value="1"/>
</dbReference>
<evidence type="ECO:0000313" key="9">
    <source>
        <dbReference type="EMBL" id="ETN76093.1"/>
    </source>
</evidence>
<evidence type="ECO:0000256" key="5">
    <source>
        <dbReference type="ARBA" id="ARBA00039306"/>
    </source>
</evidence>
<dbReference type="PANTHER" id="PTHR13421">
    <property type="entry name" value="SNRNA-ACTIVATING PROTEIN COMPLEX SUBUNIT 3"/>
    <property type="match status" value="1"/>
</dbReference>
<feature type="domain" description="Small ribosomal subunit protein uS7" evidence="8">
    <location>
        <begin position="400"/>
        <end position="554"/>
    </location>
</feature>
<dbReference type="InterPro" id="IPR022042">
    <property type="entry name" value="snRNA-activating_su3"/>
</dbReference>
<accession>W2T2G4</accession>
<dbReference type="OMA" id="CKPWTAN"/>
<evidence type="ECO:0000256" key="2">
    <source>
        <dbReference type="ARBA" id="ARBA00022980"/>
    </source>
</evidence>
<evidence type="ECO:0000256" key="3">
    <source>
        <dbReference type="ARBA" id="ARBA00023128"/>
    </source>
</evidence>
<dbReference type="GO" id="GO:0005840">
    <property type="term" value="C:ribosome"/>
    <property type="evidence" value="ECO:0007669"/>
    <property type="project" value="UniProtKB-KW"/>
</dbReference>
<organism evidence="9 10">
    <name type="scientific">Necator americanus</name>
    <name type="common">Human hookworm</name>
    <dbReference type="NCBI Taxonomy" id="51031"/>
    <lineage>
        <taxon>Eukaryota</taxon>
        <taxon>Metazoa</taxon>
        <taxon>Ecdysozoa</taxon>
        <taxon>Nematoda</taxon>
        <taxon>Chromadorea</taxon>
        <taxon>Rhabditida</taxon>
        <taxon>Rhabditina</taxon>
        <taxon>Rhabditomorpha</taxon>
        <taxon>Strongyloidea</taxon>
        <taxon>Ancylostomatidae</taxon>
        <taxon>Bunostominae</taxon>
        <taxon>Necator</taxon>
    </lineage>
</organism>
<dbReference type="GO" id="GO:0019185">
    <property type="term" value="C:snRNA-activating protein complex"/>
    <property type="evidence" value="ECO:0007669"/>
    <property type="project" value="TreeGrafter"/>
</dbReference>
<keyword evidence="4" id="KW-0687">Ribonucleoprotein</keyword>
<evidence type="ECO:0000256" key="4">
    <source>
        <dbReference type="ARBA" id="ARBA00023274"/>
    </source>
</evidence>
<dbReference type="InterPro" id="IPR036823">
    <property type="entry name" value="Ribosomal_uS7_dom_sf"/>
</dbReference>
<name>W2T2G4_NECAM</name>
<dbReference type="Pfam" id="PF12251">
    <property type="entry name" value="SNAPC3"/>
    <property type="match status" value="1"/>
</dbReference>
<sequence>MDRRLNADFYSFISPVMDLREFLNEAFTSRQNMNDFFLLTGRISNSTSMKPMAKSESQDIDWKRDFATIANCKPWTANKICDGDLQPTRFLAFPDLRSFEELNGLNNIHPTPKLKTLQLALERNGIAKNPQRKSNYLRDLKYDKYDTCEKDLRRSHSSPISLPCARDIVITCTVVVPHNKILSQEETRNTRLLLAERKLMLRGDSTLMSLRQKLLCICDSVVELEDGKELEPIEQEKTHMVLYPSSFIFIHDTFYVDYSIPNSKDISAPIREFMGRKKCFDPVTSRDIEGVRIIDLKLRLGQPYVFQHSGTCEHLLIFHDLRLLERTDVQDLERYPMVIYEKKGDVRCSACKRGYAAMQNKYDPRLFRDPVTDIEQMHQPLDENDERNFLFLKAMKSDETPVIYRDHTVDKLTRVIMNSGRKETARHHVYAALEIIKRRQYKAWLAAKTEEEKSKIELNPFVIARKAIENCCPLMKLQGVTRGGTTYQVPFPIEKEEAEFRAMKMMRDICRQKAAHGETHLKDILASELLAASQNEGLTIQAKQELHKTCEANRAYAHYRS</sequence>
<dbReference type="OrthoDB" id="9972728at2759"/>
<dbReference type="Gene3D" id="1.10.455.10">
    <property type="entry name" value="Ribosomal protein S7 domain"/>
    <property type="match status" value="1"/>
</dbReference>
<dbReference type="Pfam" id="PF00177">
    <property type="entry name" value="Ribosomal_S7"/>
    <property type="match status" value="1"/>
</dbReference>
<comment type="similarity">
    <text evidence="1">Belongs to the universal ribosomal protein uS7 family.</text>
</comment>
<evidence type="ECO:0000256" key="1">
    <source>
        <dbReference type="ARBA" id="ARBA00007151"/>
    </source>
</evidence>
<dbReference type="PANTHER" id="PTHR13421:SF22">
    <property type="entry name" value="SNRNA-ACTIVATING PROTEIN COMPLEX SUBUNIT 3"/>
    <property type="match status" value="1"/>
</dbReference>
<comment type="subunit">
    <text evidence="7">Component of the mitochondrial ribosome small subunit (28S) which comprises a 12S rRNA and about 30 distinct proteins.</text>
</comment>
<keyword evidence="3" id="KW-0496">Mitochondrion</keyword>
<dbReference type="FunFam" id="1.10.455.10:FF:000009">
    <property type="entry name" value="Ribosomal protein S7"/>
    <property type="match status" value="1"/>
</dbReference>
<dbReference type="STRING" id="51031.W2T2G4"/>
<dbReference type="KEGG" id="nai:NECAME_11918"/>
<keyword evidence="2 9" id="KW-0689">Ribosomal protein</keyword>
<evidence type="ECO:0000256" key="6">
    <source>
        <dbReference type="ARBA" id="ARBA00041309"/>
    </source>
</evidence>
<dbReference type="GO" id="GO:0042796">
    <property type="term" value="P:snRNA transcription by RNA polymerase III"/>
    <property type="evidence" value="ECO:0007669"/>
    <property type="project" value="TreeGrafter"/>
</dbReference>
<dbReference type="GO" id="GO:0000978">
    <property type="term" value="F:RNA polymerase II cis-regulatory region sequence-specific DNA binding"/>
    <property type="evidence" value="ECO:0007669"/>
    <property type="project" value="TreeGrafter"/>
</dbReference>
<dbReference type="EMBL" id="KI660250">
    <property type="protein sequence ID" value="ETN76093.1"/>
    <property type="molecule type" value="Genomic_DNA"/>
</dbReference>
<dbReference type="AlphaFoldDB" id="W2T2G4"/>
<dbReference type="CDD" id="cd14870">
    <property type="entry name" value="uS7_Mitochondria_Mammalian"/>
    <property type="match status" value="1"/>
</dbReference>
<dbReference type="GO" id="GO:0001046">
    <property type="term" value="F:core promoter sequence-specific DNA binding"/>
    <property type="evidence" value="ECO:0007669"/>
    <property type="project" value="TreeGrafter"/>
</dbReference>
<dbReference type="GO" id="GO:0001006">
    <property type="term" value="F:RNA polymerase III type 3 promoter sequence-specific DNA binding"/>
    <property type="evidence" value="ECO:0007669"/>
    <property type="project" value="TreeGrafter"/>
</dbReference>
<reference evidence="10" key="1">
    <citation type="journal article" date="2014" name="Nat. Genet.">
        <title>Genome of the human hookworm Necator americanus.</title>
        <authorList>
            <person name="Tang Y.T."/>
            <person name="Gao X."/>
            <person name="Rosa B.A."/>
            <person name="Abubucker S."/>
            <person name="Hallsworth-Pepin K."/>
            <person name="Martin J."/>
            <person name="Tyagi R."/>
            <person name="Heizer E."/>
            <person name="Zhang X."/>
            <person name="Bhonagiri-Palsikar V."/>
            <person name="Minx P."/>
            <person name="Warren W.C."/>
            <person name="Wang Q."/>
            <person name="Zhan B."/>
            <person name="Hotez P.J."/>
            <person name="Sternberg P.W."/>
            <person name="Dougall A."/>
            <person name="Gaze S.T."/>
            <person name="Mulvenna J."/>
            <person name="Sotillo J."/>
            <person name="Ranganathan S."/>
            <person name="Rabelo E.M."/>
            <person name="Wilson R.K."/>
            <person name="Felgner P.L."/>
            <person name="Bethony J."/>
            <person name="Hawdon J.M."/>
            <person name="Gasser R.B."/>
            <person name="Loukas A."/>
            <person name="Mitreva M."/>
        </authorList>
    </citation>
    <scope>NUCLEOTIDE SEQUENCE [LARGE SCALE GENOMIC DNA]</scope>
</reference>
<dbReference type="GO" id="GO:0042795">
    <property type="term" value="P:snRNA transcription by RNA polymerase II"/>
    <property type="evidence" value="ECO:0007669"/>
    <property type="project" value="TreeGrafter"/>
</dbReference>
<dbReference type="GO" id="GO:1990904">
    <property type="term" value="C:ribonucleoprotein complex"/>
    <property type="evidence" value="ECO:0007669"/>
    <property type="project" value="UniProtKB-KW"/>
</dbReference>
<protein>
    <recommendedName>
        <fullName evidence="5">Small ribosomal subunit protein uS7m</fullName>
    </recommendedName>
    <alternativeName>
        <fullName evidence="6">28S ribosomal protein S7, mitochondrial</fullName>
    </alternativeName>
</protein>
<proteinExistence type="inferred from homology"/>
<dbReference type="GO" id="GO:0003681">
    <property type="term" value="F:bent DNA binding"/>
    <property type="evidence" value="ECO:0007669"/>
    <property type="project" value="TreeGrafter"/>
</dbReference>
<keyword evidence="10" id="KW-1185">Reference proteome</keyword>
<evidence type="ECO:0000313" key="10">
    <source>
        <dbReference type="Proteomes" id="UP000053676"/>
    </source>
</evidence>
<dbReference type="InterPro" id="IPR023798">
    <property type="entry name" value="Ribosomal_uS7_dom"/>
</dbReference>
<evidence type="ECO:0000259" key="8">
    <source>
        <dbReference type="Pfam" id="PF00177"/>
    </source>
</evidence>